<organism evidence="1 2">
    <name type="scientific">Arabis nemorensis</name>
    <dbReference type="NCBI Taxonomy" id="586526"/>
    <lineage>
        <taxon>Eukaryota</taxon>
        <taxon>Viridiplantae</taxon>
        <taxon>Streptophyta</taxon>
        <taxon>Embryophyta</taxon>
        <taxon>Tracheophyta</taxon>
        <taxon>Spermatophyta</taxon>
        <taxon>Magnoliopsida</taxon>
        <taxon>eudicotyledons</taxon>
        <taxon>Gunneridae</taxon>
        <taxon>Pentapetalae</taxon>
        <taxon>rosids</taxon>
        <taxon>malvids</taxon>
        <taxon>Brassicales</taxon>
        <taxon>Brassicaceae</taxon>
        <taxon>Arabideae</taxon>
        <taxon>Arabis</taxon>
    </lineage>
</organism>
<gene>
    <name evidence="1" type="ORF">ANE_LOCUS11533</name>
</gene>
<proteinExistence type="predicted"/>
<evidence type="ECO:0000313" key="2">
    <source>
        <dbReference type="Proteomes" id="UP000489600"/>
    </source>
</evidence>
<dbReference type="Proteomes" id="UP000489600">
    <property type="component" value="Unassembled WGS sequence"/>
</dbReference>
<accession>A0A565BJP1</accession>
<comment type="caution">
    <text evidence="1">The sequence shown here is derived from an EMBL/GenBank/DDBJ whole genome shotgun (WGS) entry which is preliminary data.</text>
</comment>
<dbReference type="EMBL" id="CABITT030000004">
    <property type="protein sequence ID" value="VVB01089.1"/>
    <property type="molecule type" value="Genomic_DNA"/>
</dbReference>
<dbReference type="AlphaFoldDB" id="A0A565BJP1"/>
<keyword evidence="2" id="KW-1185">Reference proteome</keyword>
<name>A0A565BJP1_9BRAS</name>
<sequence>MSEILLVFSRSLSPSYKTAVSDPLSNRRLRSHATISDPSRVPPSSAVSDPFFQNRRVKSFLSIGKVVYGFGRMISIIGQERFQTISSGEFVHLYIDLYTCYKFYKTLV</sequence>
<evidence type="ECO:0000313" key="1">
    <source>
        <dbReference type="EMBL" id="VVB01089.1"/>
    </source>
</evidence>
<reference evidence="1" key="1">
    <citation type="submission" date="2019-07" db="EMBL/GenBank/DDBJ databases">
        <authorList>
            <person name="Dittberner H."/>
        </authorList>
    </citation>
    <scope>NUCLEOTIDE SEQUENCE [LARGE SCALE GENOMIC DNA]</scope>
</reference>
<protein>
    <submittedName>
        <fullName evidence="1">Uncharacterized protein</fullName>
    </submittedName>
</protein>